<comment type="caution">
    <text evidence="2">The sequence shown here is derived from an EMBL/GenBank/DDBJ whole genome shotgun (WGS) entry which is preliminary data.</text>
</comment>
<evidence type="ECO:0000313" key="2">
    <source>
        <dbReference type="EMBL" id="MCC9036434.1"/>
    </source>
</evidence>
<dbReference type="AlphaFoldDB" id="A0A9Q3UZZ9"/>
<reference evidence="2" key="1">
    <citation type="submission" date="2021-11" db="EMBL/GenBank/DDBJ databases">
        <title>Description of novel Chryseobacterium species.</title>
        <authorList>
            <person name="Saticioglu I.B."/>
            <person name="Ay H."/>
            <person name="Altun S."/>
            <person name="Duman M."/>
        </authorList>
    </citation>
    <scope>NUCLEOTIDE SEQUENCE</scope>
    <source>
        <strain evidence="2">C-39</strain>
    </source>
</reference>
<evidence type="ECO:0000313" key="1">
    <source>
        <dbReference type="EMBL" id="MBD3905493.1"/>
    </source>
</evidence>
<reference evidence="3" key="2">
    <citation type="submission" date="2023-07" db="EMBL/GenBank/DDBJ databases">
        <title>Description of novel Chryseobacterium sp. strain C-2.</title>
        <authorList>
            <person name="Saticioglu I.B."/>
        </authorList>
    </citation>
    <scope>NUCLEOTIDE SEQUENCE [LARGE SCALE GENOMIC DNA]</scope>
    <source>
        <strain evidence="3">C-2</strain>
    </source>
</reference>
<dbReference type="PROSITE" id="PS51257">
    <property type="entry name" value="PROKAR_LIPOPROTEIN"/>
    <property type="match status" value="1"/>
</dbReference>
<accession>A0A9Q3UZZ9</accession>
<dbReference type="RefSeq" id="WP_191179980.1">
    <property type="nucleotide sequence ID" value="NZ_JACXXP010000015.1"/>
</dbReference>
<dbReference type="Proteomes" id="UP000603715">
    <property type="component" value="Unassembled WGS sequence"/>
</dbReference>
<protein>
    <submittedName>
        <fullName evidence="2">Uncharacterized protein</fullName>
    </submittedName>
</protein>
<dbReference type="EMBL" id="JACXXP010000015">
    <property type="protein sequence ID" value="MBD3905493.1"/>
    <property type="molecule type" value="Genomic_DNA"/>
</dbReference>
<gene>
    <name evidence="1" type="ORF">IEW27_12955</name>
    <name evidence="2" type="ORF">LNP80_19670</name>
</gene>
<evidence type="ECO:0000313" key="4">
    <source>
        <dbReference type="Proteomes" id="UP001107960"/>
    </source>
</evidence>
<organism evidence="2 4">
    <name type="scientific">Chryseobacterium muglaense</name>
    <dbReference type="NCBI Taxonomy" id="2893752"/>
    <lineage>
        <taxon>Bacteria</taxon>
        <taxon>Pseudomonadati</taxon>
        <taxon>Bacteroidota</taxon>
        <taxon>Flavobacteriia</taxon>
        <taxon>Flavobacteriales</taxon>
        <taxon>Weeksellaceae</taxon>
        <taxon>Chryseobacterium group</taxon>
        <taxon>Chryseobacterium</taxon>
    </lineage>
</organism>
<sequence>MKNYFNSILLAVTLIFFSCQNSNQELSNQCDECETADYVLKDLKIGKSSFSMRDYNIGTINDPDFFTINASEVKISEIIKFLSGKSFAKKTKALVLFSNNSNQIDNLISEDIDAFMIYEQNNNGTYNVRLFNKIQKEYIENKVSNLESNIISSNDFKNISLLINDDMYKKTLAIIDIHKLINTPPQKLELQNVLSQNKLLQAKGGSYCNFPCNPPGADAWCTVQESQMGNENWFCLADPRPCAADHSLSLATEQTESIQQYRSANTRDFLHYFRNDYLSKFSNGYRYIEIYYNLSEKMEYSKINMNFINETFILINDMRPKLESLIANANSQDIIMIDNNTANKLTTYLIKYSHLFSDENSLNEIKFLISKIDQFTNKNNHYVTNNL</sequence>
<evidence type="ECO:0000313" key="3">
    <source>
        <dbReference type="Proteomes" id="UP000603715"/>
    </source>
</evidence>
<reference evidence="1" key="3">
    <citation type="submission" date="2024-05" db="EMBL/GenBank/DDBJ databases">
        <title>Description of novel Chryseobacterium sp. strain C-2.</title>
        <authorList>
            <person name="Saticioglu I.B."/>
        </authorList>
    </citation>
    <scope>NUCLEOTIDE SEQUENCE</scope>
    <source>
        <strain evidence="1">C-2</strain>
    </source>
</reference>
<dbReference type="EMBL" id="JAJJML010000001">
    <property type="protein sequence ID" value="MCC9036434.1"/>
    <property type="molecule type" value="Genomic_DNA"/>
</dbReference>
<name>A0A9Q3UZZ9_9FLAO</name>
<proteinExistence type="predicted"/>
<keyword evidence="3" id="KW-1185">Reference proteome</keyword>
<dbReference type="Proteomes" id="UP001107960">
    <property type="component" value="Unassembled WGS sequence"/>
</dbReference>